<dbReference type="Gene3D" id="2.60.40.10">
    <property type="entry name" value="Immunoglobulins"/>
    <property type="match status" value="4"/>
</dbReference>
<dbReference type="InterPro" id="IPR013783">
    <property type="entry name" value="Ig-like_fold"/>
</dbReference>
<dbReference type="STRING" id="623744.A0A553RNG3"/>
<dbReference type="AlphaFoldDB" id="A0A553RNG3"/>
<keyword evidence="4" id="KW-1185">Reference proteome</keyword>
<dbReference type="InterPro" id="IPR036179">
    <property type="entry name" value="Ig-like_dom_sf"/>
</dbReference>
<gene>
    <name evidence="3" type="ORF">DNTS_028397</name>
</gene>
<dbReference type="PANTHER" id="PTHR21063:SF4">
    <property type="entry name" value="CD48 ANTIGEN-RELATED"/>
    <property type="match status" value="1"/>
</dbReference>
<dbReference type="SUPFAM" id="SSF48726">
    <property type="entry name" value="Immunoglobulin"/>
    <property type="match status" value="2"/>
</dbReference>
<feature type="domain" description="Ig-like" evidence="2">
    <location>
        <begin position="353"/>
        <end position="439"/>
    </location>
</feature>
<dbReference type="OrthoDB" id="8741746at2759"/>
<sequence>VFGVEDKVKFVDVMEGDSVTLLTDVNIEENDTVIFWKFENKLIARINTKQNISGVLRDKDRVKIDDRTGSLTITNTRTTDSGIYTVDIIINKKSTKVFNVTVYASLPVPVISRETSCSSSSEISPVSKCELLCSVLNVSRVTLSWYNGTSLISSTSASDSHINLSLPLELEYEENNIYSCVAHNSIRNQTKHPDLGRLCQPCSGKTNHTVLAVAAGTLGIVAAVVGKQTAFVTGLTKCSRFRPCVFGVEDKVKFVDVMEGDSVTLLIDVNINVKDTVIFWRFENNLIAEINTEQNIADVYRDKDRVKIDDRTGSLTITNTRTTDSGIYRVEITESVVVSIGFNVTVYASLPVPVISRETSCSSSSEISPVSKCELLCSVLNVSRVTLSWYNGSSLISSTSASDSHINLSLPLELEYEENIYSCVAHNSIRNQTKHPDLGRLCQPCSGKTNHTVLAVAAGTLGIVAAVVGVCVSRKCRNTDKEGK</sequence>
<dbReference type="Pfam" id="PF07686">
    <property type="entry name" value="V-set"/>
    <property type="match status" value="2"/>
</dbReference>
<dbReference type="PROSITE" id="PS50835">
    <property type="entry name" value="IG_LIKE"/>
    <property type="match status" value="2"/>
</dbReference>
<keyword evidence="1" id="KW-0472">Membrane</keyword>
<dbReference type="InterPro" id="IPR013106">
    <property type="entry name" value="Ig_V-set"/>
</dbReference>
<evidence type="ECO:0000313" key="3">
    <source>
        <dbReference type="EMBL" id="TRZ03715.1"/>
    </source>
</evidence>
<feature type="transmembrane region" description="Helical" evidence="1">
    <location>
        <begin position="452"/>
        <end position="472"/>
    </location>
</feature>
<accession>A0A553RNG3</accession>
<comment type="caution">
    <text evidence="3">The sequence shown here is derived from an EMBL/GenBank/DDBJ whole genome shotgun (WGS) entry which is preliminary data.</text>
</comment>
<reference evidence="3 4" key="1">
    <citation type="journal article" date="2019" name="Sci. Data">
        <title>Hybrid genome assembly and annotation of Danionella translucida.</title>
        <authorList>
            <person name="Kadobianskyi M."/>
            <person name="Schulze L."/>
            <person name="Schuelke M."/>
            <person name="Judkewitz B."/>
        </authorList>
    </citation>
    <scope>NUCLEOTIDE SEQUENCE [LARGE SCALE GENOMIC DNA]</scope>
    <source>
        <strain evidence="3 4">Bolton</strain>
    </source>
</reference>
<dbReference type="SMART" id="SM00409">
    <property type="entry name" value="IG"/>
    <property type="match status" value="2"/>
</dbReference>
<feature type="domain" description="Ig-like" evidence="2">
    <location>
        <begin position="109"/>
        <end position="196"/>
    </location>
</feature>
<name>A0A553RNG3_9TELE</name>
<dbReference type="InterPro" id="IPR007110">
    <property type="entry name" value="Ig-like_dom"/>
</dbReference>
<keyword evidence="1" id="KW-1133">Transmembrane helix</keyword>
<protein>
    <recommendedName>
        <fullName evidence="2">Ig-like domain-containing protein</fullName>
    </recommendedName>
</protein>
<keyword evidence="1" id="KW-0812">Transmembrane</keyword>
<dbReference type="PANTHER" id="PTHR21063">
    <property type="entry name" value="LFA-3"/>
    <property type="match status" value="1"/>
</dbReference>
<dbReference type="InterPro" id="IPR003599">
    <property type="entry name" value="Ig_sub"/>
</dbReference>
<dbReference type="Proteomes" id="UP000316079">
    <property type="component" value="Unassembled WGS sequence"/>
</dbReference>
<evidence type="ECO:0000256" key="1">
    <source>
        <dbReference type="SAM" id="Phobius"/>
    </source>
</evidence>
<feature type="non-terminal residue" evidence="3">
    <location>
        <position position="1"/>
    </location>
</feature>
<evidence type="ECO:0000259" key="2">
    <source>
        <dbReference type="PROSITE" id="PS50835"/>
    </source>
</evidence>
<evidence type="ECO:0000313" key="4">
    <source>
        <dbReference type="Proteomes" id="UP000316079"/>
    </source>
</evidence>
<organism evidence="3 4">
    <name type="scientific">Danionella cerebrum</name>
    <dbReference type="NCBI Taxonomy" id="2873325"/>
    <lineage>
        <taxon>Eukaryota</taxon>
        <taxon>Metazoa</taxon>
        <taxon>Chordata</taxon>
        <taxon>Craniata</taxon>
        <taxon>Vertebrata</taxon>
        <taxon>Euteleostomi</taxon>
        <taxon>Actinopterygii</taxon>
        <taxon>Neopterygii</taxon>
        <taxon>Teleostei</taxon>
        <taxon>Ostariophysi</taxon>
        <taxon>Cypriniformes</taxon>
        <taxon>Danionidae</taxon>
        <taxon>Danioninae</taxon>
        <taxon>Danionella</taxon>
    </lineage>
</organism>
<dbReference type="EMBL" id="SRMA01003746">
    <property type="protein sequence ID" value="TRZ03715.1"/>
    <property type="molecule type" value="Genomic_DNA"/>
</dbReference>
<proteinExistence type="predicted"/>